<reference evidence="9" key="1">
    <citation type="submission" date="2018-04" db="EMBL/GenBank/DDBJ databases">
        <authorList>
            <person name="Go L.Y."/>
            <person name="Mitchell J.A."/>
        </authorList>
    </citation>
    <scope>NUCLEOTIDE SEQUENCE</scope>
    <source>
        <tissue evidence="9">Whole organism</tissue>
    </source>
</reference>
<dbReference type="GO" id="GO:0008017">
    <property type="term" value="F:microtubule binding"/>
    <property type="evidence" value="ECO:0007669"/>
    <property type="project" value="TreeGrafter"/>
</dbReference>
<dbReference type="GO" id="GO:0005739">
    <property type="term" value="C:mitochondrion"/>
    <property type="evidence" value="ECO:0007669"/>
    <property type="project" value="TreeGrafter"/>
</dbReference>
<dbReference type="AlphaFoldDB" id="A0A336M2X2"/>
<evidence type="ECO:0000313" key="9">
    <source>
        <dbReference type="EMBL" id="SSX02886.1"/>
    </source>
</evidence>
<evidence type="ECO:0000256" key="2">
    <source>
        <dbReference type="ARBA" id="ARBA00011375"/>
    </source>
</evidence>
<evidence type="ECO:0000256" key="5">
    <source>
        <dbReference type="ARBA" id="ARBA00022803"/>
    </source>
</evidence>
<evidence type="ECO:0000256" key="1">
    <source>
        <dbReference type="ARBA" id="ARBA00004245"/>
    </source>
</evidence>
<protein>
    <recommendedName>
        <fullName evidence="7">Regulator of microtubule dynamics protein 1</fullName>
    </recommendedName>
    <alternativeName>
        <fullName evidence="8">Protein FAM82B</fullName>
    </alternativeName>
</protein>
<dbReference type="GO" id="GO:0005876">
    <property type="term" value="C:spindle microtubule"/>
    <property type="evidence" value="ECO:0007669"/>
    <property type="project" value="TreeGrafter"/>
</dbReference>
<keyword evidence="3" id="KW-0963">Cytoplasm</keyword>
<dbReference type="PANTHER" id="PTHR16056">
    <property type="entry name" value="REGULATOR OF MICROTUBULE DYNAMICS PROTEIN"/>
    <property type="match status" value="1"/>
</dbReference>
<reference evidence="10" key="2">
    <citation type="submission" date="2018-07" db="EMBL/GenBank/DDBJ databases">
        <authorList>
            <person name="Quirk P.G."/>
            <person name="Krulwich T.A."/>
        </authorList>
    </citation>
    <scope>NUCLEOTIDE SEQUENCE</scope>
</reference>
<dbReference type="EMBL" id="UFQT01000325">
    <property type="protein sequence ID" value="SSX23253.1"/>
    <property type="molecule type" value="Genomic_DNA"/>
</dbReference>
<sequence>MSLVSNYTCRVLNLLNFDKLLHLNRKNNRIGQLIELFIRRQNRQRLCLVNKRQKVKKQEQFTLNKFVLIQSFLGISFGGKSEPEVEKNFTRIMSGKKLDELVLHADQLFDENKYSDTIELLKSYEEQDTYEIQWRLARALYSLSKTDESKKKELVDEAFNYAKRALELNENHFAAHKWYAVLLDTKSGLEGTKQRVQSLENFQKHLQRALELNPQDATTWYILGEYYYGLADLNWMTRKVVQVVFANPPSATFEQALECYEKAENISPDFYSLNKLSLGKTFLQLNNKEKAKEFLTKASNVDVLNEDDKKCKEEALKLLKKC</sequence>
<dbReference type="Gene3D" id="1.25.40.10">
    <property type="entry name" value="Tetratricopeptide repeat domain"/>
    <property type="match status" value="1"/>
</dbReference>
<gene>
    <name evidence="10" type="primary">CSON008595</name>
</gene>
<comment type="subunit">
    <text evidence="2">Interacts with microtubules.</text>
</comment>
<dbReference type="OMA" id="GANKWYG"/>
<evidence type="ECO:0000256" key="6">
    <source>
        <dbReference type="ARBA" id="ARBA00023212"/>
    </source>
</evidence>
<dbReference type="EMBL" id="UFQS01000325">
    <property type="protein sequence ID" value="SSX02886.1"/>
    <property type="molecule type" value="Genomic_DNA"/>
</dbReference>
<dbReference type="InterPro" id="IPR049039">
    <property type="entry name" value="RMD1-3_a_helical_rpt"/>
</dbReference>
<evidence type="ECO:0000256" key="7">
    <source>
        <dbReference type="ARBA" id="ARBA00039966"/>
    </source>
</evidence>
<organism evidence="10">
    <name type="scientific">Culicoides sonorensis</name>
    <name type="common">Biting midge</name>
    <dbReference type="NCBI Taxonomy" id="179676"/>
    <lineage>
        <taxon>Eukaryota</taxon>
        <taxon>Metazoa</taxon>
        <taxon>Ecdysozoa</taxon>
        <taxon>Arthropoda</taxon>
        <taxon>Hexapoda</taxon>
        <taxon>Insecta</taxon>
        <taxon>Pterygota</taxon>
        <taxon>Neoptera</taxon>
        <taxon>Endopterygota</taxon>
        <taxon>Diptera</taxon>
        <taxon>Nematocera</taxon>
        <taxon>Chironomoidea</taxon>
        <taxon>Ceratopogonidae</taxon>
        <taxon>Ceratopogoninae</taxon>
        <taxon>Culicoides</taxon>
        <taxon>Monoculicoides</taxon>
    </lineage>
</organism>
<name>A0A336M2X2_CULSO</name>
<evidence type="ECO:0000256" key="4">
    <source>
        <dbReference type="ARBA" id="ARBA00022737"/>
    </source>
</evidence>
<evidence type="ECO:0000256" key="8">
    <source>
        <dbReference type="ARBA" id="ARBA00041958"/>
    </source>
</evidence>
<dbReference type="GO" id="GO:0097431">
    <property type="term" value="C:mitotic spindle pole"/>
    <property type="evidence" value="ECO:0007669"/>
    <property type="project" value="TreeGrafter"/>
</dbReference>
<dbReference type="VEuPathDB" id="VectorBase:CSON008595"/>
<dbReference type="InterPro" id="IPR011990">
    <property type="entry name" value="TPR-like_helical_dom_sf"/>
</dbReference>
<keyword evidence="4" id="KW-0677">Repeat</keyword>
<dbReference type="PANTHER" id="PTHR16056:SF16">
    <property type="entry name" value="REGULATOR OF MICROTUBULE DYNAMICS PROTEIN 1"/>
    <property type="match status" value="1"/>
</dbReference>
<comment type="subcellular location">
    <subcellularLocation>
        <location evidence="1">Cytoplasm</location>
        <location evidence="1">Cytoskeleton</location>
    </subcellularLocation>
</comment>
<evidence type="ECO:0000313" key="10">
    <source>
        <dbReference type="EMBL" id="SSX23253.1"/>
    </source>
</evidence>
<keyword evidence="5" id="KW-0802">TPR repeat</keyword>
<dbReference type="Pfam" id="PF21033">
    <property type="entry name" value="RMD1-3"/>
    <property type="match status" value="1"/>
</dbReference>
<dbReference type="SUPFAM" id="SSF48452">
    <property type="entry name" value="TPR-like"/>
    <property type="match status" value="1"/>
</dbReference>
<evidence type="ECO:0000256" key="3">
    <source>
        <dbReference type="ARBA" id="ARBA00022490"/>
    </source>
</evidence>
<keyword evidence="6" id="KW-0206">Cytoskeleton</keyword>
<accession>A0A336M2X2</accession>
<proteinExistence type="predicted"/>